<protein>
    <recommendedName>
        <fullName evidence="2">CBM-cenC domain-containing protein</fullName>
    </recommendedName>
</protein>
<accession>A0A7C1NT31</accession>
<name>A0A7C1NT31_UNCW3</name>
<evidence type="ECO:0008006" key="2">
    <source>
        <dbReference type="Google" id="ProtNLM"/>
    </source>
</evidence>
<dbReference type="AlphaFoldDB" id="A0A7C1NT31"/>
<dbReference type="EMBL" id="DSLG01000002">
    <property type="protein sequence ID" value="HEA86680.1"/>
    <property type="molecule type" value="Genomic_DNA"/>
</dbReference>
<dbReference type="Gene3D" id="2.60.120.260">
    <property type="entry name" value="Galactose-binding domain-like"/>
    <property type="match status" value="1"/>
</dbReference>
<proteinExistence type="predicted"/>
<sequence length="280" mass="30623">MNFLRRQFMQLSVITIAVTSIATGNLLVNGDFSNWENPRQPSGWIVEDTTKAKIEQEAGTIHSSPYSCKITRLVTGTGNNYGLRQYVNVIPANIYTFKAWFYDDDVNARGGLVITWCRQDTSAIRSTSVVYTDSAVHTWQHLSKTDTAPDSAVFARCLLRIYGFTGGPAGGVVYVDDAEFVAGSGGLNEANNNIPLQYSISALPAGSKYHTIRLQLDAPAYTILTIFDLTGRQQKRLFSGELSAGINFFTVETNELTSGVAFAVARCAGRPLLVTKLVTK</sequence>
<reference evidence="1" key="1">
    <citation type="journal article" date="2020" name="mSystems">
        <title>Genome- and Community-Level Interaction Insights into Carbon Utilization and Element Cycling Functions of Hydrothermarchaeota in Hydrothermal Sediment.</title>
        <authorList>
            <person name="Zhou Z."/>
            <person name="Liu Y."/>
            <person name="Xu W."/>
            <person name="Pan J."/>
            <person name="Luo Z.H."/>
            <person name="Li M."/>
        </authorList>
    </citation>
    <scope>NUCLEOTIDE SEQUENCE [LARGE SCALE GENOMIC DNA]</scope>
    <source>
        <strain evidence="1">SpSt-265</strain>
    </source>
</reference>
<evidence type="ECO:0000313" key="1">
    <source>
        <dbReference type="EMBL" id="HEA86680.1"/>
    </source>
</evidence>
<comment type="caution">
    <text evidence="1">The sequence shown here is derived from an EMBL/GenBank/DDBJ whole genome shotgun (WGS) entry which is preliminary data.</text>
</comment>
<gene>
    <name evidence="1" type="ORF">ENP94_01545</name>
</gene>
<organism evidence="1">
    <name type="scientific">candidate division WOR-3 bacterium</name>
    <dbReference type="NCBI Taxonomy" id="2052148"/>
    <lineage>
        <taxon>Bacteria</taxon>
        <taxon>Bacteria division WOR-3</taxon>
    </lineage>
</organism>